<evidence type="ECO:0000313" key="2">
    <source>
        <dbReference type="Proteomes" id="UP001178507"/>
    </source>
</evidence>
<name>A0AA36MZL8_9DINO</name>
<organism evidence="1 2">
    <name type="scientific">Effrenium voratum</name>
    <dbReference type="NCBI Taxonomy" id="2562239"/>
    <lineage>
        <taxon>Eukaryota</taxon>
        <taxon>Sar</taxon>
        <taxon>Alveolata</taxon>
        <taxon>Dinophyceae</taxon>
        <taxon>Suessiales</taxon>
        <taxon>Symbiodiniaceae</taxon>
        <taxon>Effrenium</taxon>
    </lineage>
</organism>
<protein>
    <recommendedName>
        <fullName evidence="3">Ubiquitin-like domain-containing protein</fullName>
    </recommendedName>
</protein>
<dbReference type="Proteomes" id="UP001178507">
    <property type="component" value="Unassembled WGS sequence"/>
</dbReference>
<reference evidence="1" key="1">
    <citation type="submission" date="2023-08" db="EMBL/GenBank/DDBJ databases">
        <authorList>
            <person name="Chen Y."/>
            <person name="Shah S."/>
            <person name="Dougan E. K."/>
            <person name="Thang M."/>
            <person name="Chan C."/>
        </authorList>
    </citation>
    <scope>NUCLEOTIDE SEQUENCE</scope>
</reference>
<dbReference type="EMBL" id="CAUJNA010002369">
    <property type="protein sequence ID" value="CAJ1392619.1"/>
    <property type="molecule type" value="Genomic_DNA"/>
</dbReference>
<keyword evidence="2" id="KW-1185">Reference proteome</keyword>
<dbReference type="InterPro" id="IPR029071">
    <property type="entry name" value="Ubiquitin-like_domsf"/>
</dbReference>
<dbReference type="SUPFAM" id="SSF54236">
    <property type="entry name" value="Ubiquitin-like"/>
    <property type="match status" value="1"/>
</dbReference>
<dbReference type="AlphaFoldDB" id="A0AA36MZL8"/>
<evidence type="ECO:0008006" key="3">
    <source>
        <dbReference type="Google" id="ProtNLM"/>
    </source>
</evidence>
<comment type="caution">
    <text evidence="1">The sequence shown here is derived from an EMBL/GenBank/DDBJ whole genome shotgun (WGS) entry which is preliminary data.</text>
</comment>
<sequence>MPNSTSPENVNGDVAEVRLTVLSLGGSKLAVLAWPLEAPVQSLKQSLAKYGPPCLQDLVWGEQHLTDEATGRSLGWKGEVTIYLTRRALDLERGFAELDGRKKADLDSTELQRKQLAELLRSMHCAVLKGKR</sequence>
<gene>
    <name evidence="1" type="ORF">EVOR1521_LOCUS17669</name>
</gene>
<accession>A0AA36MZL8</accession>
<evidence type="ECO:0000313" key="1">
    <source>
        <dbReference type="EMBL" id="CAJ1392619.1"/>
    </source>
</evidence>
<proteinExistence type="predicted"/>